<proteinExistence type="predicted"/>
<feature type="compositionally biased region" description="Basic and acidic residues" evidence="1">
    <location>
        <begin position="645"/>
        <end position="656"/>
    </location>
</feature>
<evidence type="ECO:0000256" key="1">
    <source>
        <dbReference type="SAM" id="MobiDB-lite"/>
    </source>
</evidence>
<comment type="caution">
    <text evidence="2">The sequence shown here is derived from an EMBL/GenBank/DDBJ whole genome shotgun (WGS) entry which is preliminary data.</text>
</comment>
<dbReference type="SUPFAM" id="SSF48371">
    <property type="entry name" value="ARM repeat"/>
    <property type="match status" value="1"/>
</dbReference>
<feature type="compositionally biased region" description="Basic residues" evidence="1">
    <location>
        <begin position="634"/>
        <end position="644"/>
    </location>
</feature>
<dbReference type="EMBL" id="CAICTM010002414">
    <property type="protein sequence ID" value="CAB9529161.1"/>
    <property type="molecule type" value="Genomic_DNA"/>
</dbReference>
<organism evidence="2 3">
    <name type="scientific">Seminavis robusta</name>
    <dbReference type="NCBI Taxonomy" id="568900"/>
    <lineage>
        <taxon>Eukaryota</taxon>
        <taxon>Sar</taxon>
        <taxon>Stramenopiles</taxon>
        <taxon>Ochrophyta</taxon>
        <taxon>Bacillariophyta</taxon>
        <taxon>Bacillariophyceae</taxon>
        <taxon>Bacillariophycidae</taxon>
        <taxon>Naviculales</taxon>
        <taxon>Naviculaceae</taxon>
        <taxon>Seminavis</taxon>
    </lineage>
</organism>
<dbReference type="Proteomes" id="UP001153069">
    <property type="component" value="Unassembled WGS sequence"/>
</dbReference>
<name>A0A9N8EXP8_9STRA</name>
<gene>
    <name evidence="2" type="ORF">SEMRO_2416_G326880.1</name>
</gene>
<feature type="compositionally biased region" description="Basic residues" evidence="1">
    <location>
        <begin position="1"/>
        <end position="14"/>
    </location>
</feature>
<sequence>MQKGGCCKKRHKPTAPKQSPETEQYSNLPSVGTVPSQELARKDANVCGGPCDTRGPDQVLAVQGGDAIVNAVGGRCQVKDTVFVSNFQGGQGTGGGQEDTPKEKGWPIGRLAAIQTFVEASCSSVGYPIVNKVSQLGASRFAGCFALLAFIFLVDTLDSHALNLQYQWSPNLSFASWKKIKYSATMTSHQLPPPQLLPELRLALACLYNLPIPHHHQQQPPTLSQAQEFLIYLQSRNVKRRLESMVQRQRDKANSTAASNNSNVVNGEKIRTGSSWLASLALLSLRGSHTGFAASSTERIFAAQTLLHRLIRSKLDQAIDWEIEVAIQDSDAISTVLFQQLQNPLPLPQVVQHYQQILHQYHPFVGAVVARYQIQQNCEEDRVKGELSILTLVAIVYTTALDCFADNSNNSNNNQGHNAGPLLNALGAATAAIALRLRFPPITRGQQQQPHQQQSSQPLVAIITQSLSLVFQTAAEQNTLHLPASSEAIRACLAAIPDICLGSTGGGARGRMSIDPKCLQEAGKELKTTGFVLLWDVLRQHVQDMQQHQELLCHRTVLIICERWARFLPLPQEFLEHTIPLARNYLSSTHPDIRTVAFGYLCAIYESASLTTDQILAKSLGLAPDQQAQQQQSGKKRQTSKSKKRQQEAVENRTTDTMLDEARAEFHHRGYIACQATVMVWEQFQSTFQNALAEASRMPAISAQGDEIQIEGEGPIGCLAACANACLAHLLRTSSTPALAFPQSTELFVAIAHSFQEICQSPHRVIRAFAMEPIFSLHKTLVQHALECEEGIHPPLDPGLQDAVVELFVRCAMSLAIACGYSADYFQDFGAISDEDLEIERNDVRDVIRTVAVSERGGSTAFADVTRPPLEVTLKVLARLLHACFESIDASRKASQLFHETAVHCYSALAKSLNQLSKFYAKTGQPSVAPEILRLALQIMTTSLQIVIEGFSSSSLEDLFPVSRIANLAIAALSPMMSNLCTIPRFEEEVKAALRLSLSVAAMSVAQIPELATSSELGNATYDIRGAARGPGGEDHVGCLAIMRLTFESEQLAGKLIEAAGADISQLGQLHSQLKSIEVKRGKGVVHGQGSTPTSRRILLGVICHLEIVSKGSAGCSSMLTEIFHNAFSSIASFANSEQSYLDDDKVIFQICESTWDLAAFSPVIVESLFASEGELATTKLDCLRVLTKCICRGYERPSIYDEGTQPAAVIMVAMEWNRLRAGFFALLKTSISAKMPQTLFESVEAIIRSECEAAQVQCQAGPSSGSSIFNDEVVSAEHIPAGLFVRIIQEMIESLQEKPNNETALGSCVTTLERVKPYVLGAVTHPCQDPQCFADPRPALFEAWFLVMATLSNKAATLQVGSEATLRNLLVDSCVAAISLLFSPFLSKTRDLRSQSPCLSFEGPQTLALMEFLCSYFALGPAMLQPVCHELIRRFPIDSAKANQFTTDVQCHSVAIIGAALYRVAQGALPPWSVESIHEVYAALFLALNLDVNAFGSMLHLGMEIRLAPGANRGSVKSEELLSGPLFEGVKETAKQRFVQSPWSCETRQQRRLETMKVLLRSFVVERDWTDFAQKSSPQTGCLKEF</sequence>
<feature type="region of interest" description="Disordered" evidence="1">
    <location>
        <begin position="626"/>
        <end position="656"/>
    </location>
</feature>
<feature type="compositionally biased region" description="Polar residues" evidence="1">
    <location>
        <begin position="16"/>
        <end position="35"/>
    </location>
</feature>
<reference evidence="2" key="1">
    <citation type="submission" date="2020-06" db="EMBL/GenBank/DDBJ databases">
        <authorList>
            <consortium name="Plant Systems Biology data submission"/>
        </authorList>
    </citation>
    <scope>NUCLEOTIDE SEQUENCE</scope>
    <source>
        <strain evidence="2">D6</strain>
    </source>
</reference>
<dbReference type="OrthoDB" id="47738at2759"/>
<evidence type="ECO:0000313" key="3">
    <source>
        <dbReference type="Proteomes" id="UP001153069"/>
    </source>
</evidence>
<dbReference type="InterPro" id="IPR016024">
    <property type="entry name" value="ARM-type_fold"/>
</dbReference>
<feature type="region of interest" description="Disordered" evidence="1">
    <location>
        <begin position="1"/>
        <end position="35"/>
    </location>
</feature>
<keyword evidence="3" id="KW-1185">Reference proteome</keyword>
<evidence type="ECO:0000313" key="2">
    <source>
        <dbReference type="EMBL" id="CAB9529161.1"/>
    </source>
</evidence>
<accession>A0A9N8EXP8</accession>
<protein>
    <submittedName>
        <fullName evidence="2">Uncharacterized protein</fullName>
    </submittedName>
</protein>